<name>A0A0F8Z7Y0_9ZZZZ</name>
<feature type="non-terminal residue" evidence="1">
    <location>
        <position position="1"/>
    </location>
</feature>
<proteinExistence type="predicted"/>
<protein>
    <submittedName>
        <fullName evidence="1">Uncharacterized protein</fullName>
    </submittedName>
</protein>
<organism evidence="1">
    <name type="scientific">marine sediment metagenome</name>
    <dbReference type="NCBI Taxonomy" id="412755"/>
    <lineage>
        <taxon>unclassified sequences</taxon>
        <taxon>metagenomes</taxon>
        <taxon>ecological metagenomes</taxon>
    </lineage>
</organism>
<dbReference type="AlphaFoldDB" id="A0A0F8Z7Y0"/>
<dbReference type="NCBIfam" id="TIGR01630">
    <property type="entry name" value="psiM2_ORF9"/>
    <property type="match status" value="1"/>
</dbReference>
<sequence length="427" mass="48544">LYIDISEDGRGDTVCIQVASPSQMFLAGRSMVPTHNSELGSHWLPVWYLNEHPDHQVLLGSYEATFAGKWGRKVRDTIEAHPESLRVRISRDSRAKHRWTTSEGGGMITAGVGGPFTGEGGNIILIDDPFKNFKQASSQSYRDDVWDWFTHVAMTRREPGCSIIVIMTRWHEDDLIGRLLGEGDFVPNEDENAATFDWEVFDLPAIAEDDDPLGREEGEALWPERYDELELEKIKSAVGSLAFSGMYQQKPAREEGEMFKKSQLREFYKDTSGALTYVLIDPDYPEPKRVLDAKCVKFSTLDLAITKKETSDYTVLSTWALTPDQDLLLLDVERIKQEAPDHSGMVRRNHQACGLSFTSIESTQYQLSLVQQLRRGNARKKIPPTPVREFRPKGDKIARAREAQVFMEGGGIYVARRAEWRPTWDRE</sequence>
<accession>A0A0F8Z7Y0</accession>
<comment type="caution">
    <text evidence="1">The sequence shown here is derived from an EMBL/GenBank/DDBJ whole genome shotgun (WGS) entry which is preliminary data.</text>
</comment>
<dbReference type="Pfam" id="PF03237">
    <property type="entry name" value="Terminase_6N"/>
    <property type="match status" value="1"/>
</dbReference>
<reference evidence="1" key="1">
    <citation type="journal article" date="2015" name="Nature">
        <title>Complex archaea that bridge the gap between prokaryotes and eukaryotes.</title>
        <authorList>
            <person name="Spang A."/>
            <person name="Saw J.H."/>
            <person name="Jorgensen S.L."/>
            <person name="Zaremba-Niedzwiedzka K."/>
            <person name="Martijn J."/>
            <person name="Lind A.E."/>
            <person name="van Eijk R."/>
            <person name="Schleper C."/>
            <person name="Guy L."/>
            <person name="Ettema T.J."/>
        </authorList>
    </citation>
    <scope>NUCLEOTIDE SEQUENCE</scope>
</reference>
<evidence type="ECO:0000313" key="1">
    <source>
        <dbReference type="EMBL" id="KKK89833.1"/>
    </source>
</evidence>
<dbReference type="EMBL" id="LAZR01049358">
    <property type="protein sequence ID" value="KKK89833.1"/>
    <property type="molecule type" value="Genomic_DNA"/>
</dbReference>
<gene>
    <name evidence="1" type="ORF">LCGC14_2729140</name>
</gene>
<feature type="non-terminal residue" evidence="1">
    <location>
        <position position="427"/>
    </location>
</feature>
<dbReference type="InterPro" id="IPR006517">
    <property type="entry name" value="Phage_terminase_lsu-like_C"/>
</dbReference>